<accession>A0A5C4NAI2</accession>
<name>A0A5C4NAI2_9RHOB</name>
<keyword evidence="3" id="KW-1185">Reference proteome</keyword>
<dbReference type="AlphaFoldDB" id="A0A5C4NAI2"/>
<gene>
    <name evidence="2" type="ORF">FHG71_10535</name>
</gene>
<dbReference type="GO" id="GO:0016787">
    <property type="term" value="F:hydrolase activity"/>
    <property type="evidence" value="ECO:0007669"/>
    <property type="project" value="UniProtKB-KW"/>
</dbReference>
<dbReference type="SUPFAM" id="SSF53474">
    <property type="entry name" value="alpha/beta-Hydrolases"/>
    <property type="match status" value="1"/>
</dbReference>
<evidence type="ECO:0000259" key="1">
    <source>
        <dbReference type="Pfam" id="PF12146"/>
    </source>
</evidence>
<sequence length="298" mass="31810">MPQAHLAGGRGGLVTLPPLTEIDGWLAEREAGAHALRPRCEKRVGWAEGPKRTPWSVVYIHGFSASRRELSPYPERVAEELGANFYGMRLTGHGQDGAAMAQASLTAWRADLSEALAIGRALGDRVLAISCSTGGTLLTLALAGGEEVAAAVMVSPNYGVKARRLQAMLDAPLASRWAPLVMRGEVGGPMEADASGIWTPRYPVRAYAPMAEAVRAVRRADLDAIRAPALFAYSEADQIVDAGLTTAVMRRWSGPVRRVILHPGPGDDPKAHVMAGDVKSPGQTARLVRQTVDWARAL</sequence>
<feature type="domain" description="Serine aminopeptidase S33" evidence="1">
    <location>
        <begin position="56"/>
        <end position="260"/>
    </location>
</feature>
<organism evidence="2 3">
    <name type="scientific">Rubellimicrobium roseum</name>
    <dbReference type="NCBI Taxonomy" id="687525"/>
    <lineage>
        <taxon>Bacteria</taxon>
        <taxon>Pseudomonadati</taxon>
        <taxon>Pseudomonadota</taxon>
        <taxon>Alphaproteobacteria</taxon>
        <taxon>Rhodobacterales</taxon>
        <taxon>Roseobacteraceae</taxon>
        <taxon>Rubellimicrobium</taxon>
    </lineage>
</organism>
<dbReference type="InterPro" id="IPR022742">
    <property type="entry name" value="Hydrolase_4"/>
</dbReference>
<dbReference type="Proteomes" id="UP000305709">
    <property type="component" value="Unassembled WGS sequence"/>
</dbReference>
<protein>
    <submittedName>
        <fullName evidence="2">Alpha/beta hydrolase</fullName>
    </submittedName>
</protein>
<dbReference type="Pfam" id="PF12146">
    <property type="entry name" value="Hydrolase_4"/>
    <property type="match status" value="1"/>
</dbReference>
<reference evidence="2 3" key="1">
    <citation type="submission" date="2019-06" db="EMBL/GenBank/DDBJ databases">
        <authorList>
            <person name="Jiang L."/>
        </authorList>
    </citation>
    <scope>NUCLEOTIDE SEQUENCE [LARGE SCALE GENOMIC DNA]</scope>
    <source>
        <strain evidence="2 3">YIM 48858</strain>
    </source>
</reference>
<evidence type="ECO:0000313" key="2">
    <source>
        <dbReference type="EMBL" id="TNC71683.1"/>
    </source>
</evidence>
<dbReference type="Gene3D" id="3.40.50.1820">
    <property type="entry name" value="alpha/beta hydrolase"/>
    <property type="match status" value="1"/>
</dbReference>
<evidence type="ECO:0000313" key="3">
    <source>
        <dbReference type="Proteomes" id="UP000305709"/>
    </source>
</evidence>
<proteinExistence type="predicted"/>
<dbReference type="EMBL" id="VDFV01000012">
    <property type="protein sequence ID" value="TNC71683.1"/>
    <property type="molecule type" value="Genomic_DNA"/>
</dbReference>
<keyword evidence="2" id="KW-0378">Hydrolase</keyword>
<dbReference type="InterPro" id="IPR029058">
    <property type="entry name" value="AB_hydrolase_fold"/>
</dbReference>
<comment type="caution">
    <text evidence="2">The sequence shown here is derived from an EMBL/GenBank/DDBJ whole genome shotgun (WGS) entry which is preliminary data.</text>
</comment>
<dbReference type="OrthoDB" id="5416147at2"/>